<evidence type="ECO:0000256" key="5">
    <source>
        <dbReference type="ARBA" id="ARBA00023242"/>
    </source>
</evidence>
<evidence type="ECO:0000256" key="1">
    <source>
        <dbReference type="ARBA" id="ARBA00004123"/>
    </source>
</evidence>
<dbReference type="Proteomes" id="UP000095192">
    <property type="component" value="Unassembled WGS sequence"/>
</dbReference>
<comment type="subcellular location">
    <subcellularLocation>
        <location evidence="6">Cytoplasm</location>
    </subcellularLocation>
    <subcellularLocation>
        <location evidence="6">Nucleus</location>
        <location evidence="6">Nucleolus</location>
    </subcellularLocation>
    <subcellularLocation>
        <location evidence="1 6">Nucleus</location>
    </subcellularLocation>
</comment>
<evidence type="ECO:0000313" key="10">
    <source>
        <dbReference type="Proteomes" id="UP000095192"/>
    </source>
</evidence>
<dbReference type="GO" id="GO:0003677">
    <property type="term" value="F:DNA binding"/>
    <property type="evidence" value="ECO:0007669"/>
    <property type="project" value="UniProtKB-KW"/>
</dbReference>
<dbReference type="GO" id="GO:0010468">
    <property type="term" value="P:regulation of gene expression"/>
    <property type="evidence" value="ECO:0007669"/>
    <property type="project" value="TreeGrafter"/>
</dbReference>
<feature type="coiled-coil region" evidence="7">
    <location>
        <begin position="1"/>
        <end position="35"/>
    </location>
</feature>
<protein>
    <recommendedName>
        <fullName evidence="6">Nuclear nucleic acid-binding protein C1D</fullName>
    </recommendedName>
</protein>
<evidence type="ECO:0000256" key="3">
    <source>
        <dbReference type="ARBA" id="ARBA00022552"/>
    </source>
</evidence>
<name>A0A1D3DB25_9EIME</name>
<evidence type="ECO:0000313" key="9">
    <source>
        <dbReference type="EMBL" id="OEH80621.1"/>
    </source>
</evidence>
<dbReference type="GO" id="GO:0005730">
    <property type="term" value="C:nucleolus"/>
    <property type="evidence" value="ECO:0007669"/>
    <property type="project" value="UniProtKB-SubCell"/>
</dbReference>
<keyword evidence="7" id="KW-0175">Coiled coil</keyword>
<comment type="subunit">
    <text evidence="6">Monomer and homodimer.</text>
</comment>
<dbReference type="GO" id="GO:0005737">
    <property type="term" value="C:cytoplasm"/>
    <property type="evidence" value="ECO:0007669"/>
    <property type="project" value="UniProtKB-SubCell"/>
</dbReference>
<dbReference type="VEuPathDB" id="ToxoDB:cyc_06263"/>
<feature type="region of interest" description="Disordered" evidence="8">
    <location>
        <begin position="133"/>
        <end position="234"/>
    </location>
</feature>
<feature type="compositionally biased region" description="Polar residues" evidence="8">
    <location>
        <begin position="206"/>
        <end position="218"/>
    </location>
</feature>
<reference evidence="9 10" key="1">
    <citation type="journal article" date="2016" name="BMC Genomics">
        <title>Comparative genomics reveals Cyclospora cayetanensis possesses coccidia-like metabolism and invasion components but unique surface antigens.</title>
        <authorList>
            <person name="Liu S."/>
            <person name="Wang L."/>
            <person name="Zheng H."/>
            <person name="Xu Z."/>
            <person name="Roellig D.M."/>
            <person name="Li N."/>
            <person name="Frace M.A."/>
            <person name="Tang K."/>
            <person name="Arrowood M.J."/>
            <person name="Moss D.M."/>
            <person name="Zhang L."/>
            <person name="Feng Y."/>
            <person name="Xiao L."/>
        </authorList>
    </citation>
    <scope>NUCLEOTIDE SEQUENCE [LARGE SCALE GENOMIC DNA]</scope>
    <source>
        <strain evidence="9 10">CHN_HEN01</strain>
    </source>
</reference>
<comment type="similarity">
    <text evidence="2 6">Belongs to the C1D family.</text>
</comment>
<dbReference type="AlphaFoldDB" id="A0A1D3DB25"/>
<comment type="caution">
    <text evidence="9">The sequence shown here is derived from an EMBL/GenBank/DDBJ whole genome shotgun (WGS) entry which is preliminary data.</text>
</comment>
<feature type="compositionally biased region" description="Basic residues" evidence="8">
    <location>
        <begin position="219"/>
        <end position="234"/>
    </location>
</feature>
<dbReference type="GO" id="GO:0003723">
    <property type="term" value="F:RNA binding"/>
    <property type="evidence" value="ECO:0007669"/>
    <property type="project" value="UniProtKB-UniRule"/>
</dbReference>
<dbReference type="InterPro" id="IPR007146">
    <property type="entry name" value="Sas10/Utp3/C1D"/>
</dbReference>
<dbReference type="GO" id="GO:0000460">
    <property type="term" value="P:maturation of 5.8S rRNA"/>
    <property type="evidence" value="ECO:0007669"/>
    <property type="project" value="TreeGrafter"/>
</dbReference>
<proteinExistence type="inferred from homology"/>
<dbReference type="VEuPathDB" id="ToxoDB:LOC34622465"/>
<evidence type="ECO:0000256" key="2">
    <source>
        <dbReference type="ARBA" id="ARBA00009154"/>
    </source>
</evidence>
<keyword evidence="6" id="KW-0963">Cytoplasm</keyword>
<dbReference type="InParanoid" id="A0A1D3DB25"/>
<evidence type="ECO:0000256" key="4">
    <source>
        <dbReference type="ARBA" id="ARBA00022884"/>
    </source>
</evidence>
<dbReference type="PANTHER" id="PTHR15341">
    <property type="entry name" value="SUN-COR STEROID HORMONE RECEPTOR CO-REPRESSOR"/>
    <property type="match status" value="1"/>
</dbReference>
<dbReference type="GO" id="GO:0000178">
    <property type="term" value="C:exosome (RNase complex)"/>
    <property type="evidence" value="ECO:0007669"/>
    <property type="project" value="TreeGrafter"/>
</dbReference>
<sequence>MESLEETLTAYSCRLEAFEGRLKQIREALQALSETTPTAPQEASAANSTQEAVIELPPLEAAQLHVCTAFAACTLWFVYLKTQGLSTQCHPVTKDLARVQQYMHKVSRAIQEGEKRTQQVDVAAAGRMIAFHTANSKRESIQDSRDLNERTPEAPPKKRRKPKGASGSVGTPGRGDVSQDVSAPAQATPESGENREAPGALKKHTQGTPEICSNGSNSNHKKQRQRKKGKKGTV</sequence>
<comment type="function">
    <text evidence="6">Plays a role in the recruitment of the exosome to pre-rRNA to mediate the 3'-5' end processing of the 5.8S rRNA.</text>
</comment>
<keyword evidence="10" id="KW-1185">Reference proteome</keyword>
<evidence type="ECO:0000256" key="6">
    <source>
        <dbReference type="RuleBase" id="RU368003"/>
    </source>
</evidence>
<dbReference type="PANTHER" id="PTHR15341:SF3">
    <property type="entry name" value="NUCLEAR NUCLEIC ACID-BINDING PROTEIN C1D"/>
    <property type="match status" value="1"/>
</dbReference>
<keyword evidence="4 6" id="KW-0694">RNA-binding</keyword>
<organism evidence="9 10">
    <name type="scientific">Cyclospora cayetanensis</name>
    <dbReference type="NCBI Taxonomy" id="88456"/>
    <lineage>
        <taxon>Eukaryota</taxon>
        <taxon>Sar</taxon>
        <taxon>Alveolata</taxon>
        <taxon>Apicomplexa</taxon>
        <taxon>Conoidasida</taxon>
        <taxon>Coccidia</taxon>
        <taxon>Eucoccidiorida</taxon>
        <taxon>Eimeriorina</taxon>
        <taxon>Eimeriidae</taxon>
        <taxon>Cyclospora</taxon>
    </lineage>
</organism>
<keyword evidence="5 6" id="KW-0539">Nucleus</keyword>
<keyword evidence="3 6" id="KW-0698">rRNA processing</keyword>
<accession>A0A1D3DB25</accession>
<dbReference type="Pfam" id="PF04000">
    <property type="entry name" value="Sas10_Utp3"/>
    <property type="match status" value="1"/>
</dbReference>
<feature type="compositionally biased region" description="Basic and acidic residues" evidence="8">
    <location>
        <begin position="136"/>
        <end position="156"/>
    </location>
</feature>
<dbReference type="EMBL" id="JROU02000024">
    <property type="protein sequence ID" value="OEH80621.1"/>
    <property type="molecule type" value="Genomic_DNA"/>
</dbReference>
<evidence type="ECO:0000256" key="8">
    <source>
        <dbReference type="SAM" id="MobiDB-lite"/>
    </source>
</evidence>
<gene>
    <name evidence="9" type="ORF">cyc_06263</name>
</gene>
<evidence type="ECO:0000256" key="7">
    <source>
        <dbReference type="SAM" id="Coils"/>
    </source>
</evidence>
<dbReference type="InterPro" id="IPR011082">
    <property type="entry name" value="Exosome-assoc_fac/DNA_repair"/>
</dbReference>
<keyword evidence="6 9" id="KW-0238">DNA-binding</keyword>